<dbReference type="Pfam" id="PF00665">
    <property type="entry name" value="rve"/>
    <property type="match status" value="1"/>
</dbReference>
<dbReference type="Proteomes" id="UP000653454">
    <property type="component" value="Unassembled WGS sequence"/>
</dbReference>
<keyword evidence="2" id="KW-0812">Transmembrane</keyword>
<dbReference type="EMBL" id="CAJHNJ030000058">
    <property type="protein sequence ID" value="CAG9133174.1"/>
    <property type="molecule type" value="Genomic_DNA"/>
</dbReference>
<proteinExistence type="predicted"/>
<dbReference type="PANTHER" id="PTHR47331:SF4">
    <property type="entry name" value="PEPTIDASE S1 DOMAIN-CONTAINING PROTEIN"/>
    <property type="match status" value="1"/>
</dbReference>
<dbReference type="Gene3D" id="3.30.70.270">
    <property type="match status" value="1"/>
</dbReference>
<dbReference type="SUPFAM" id="SSF53098">
    <property type="entry name" value="Ribonuclease H-like"/>
    <property type="match status" value="1"/>
</dbReference>
<dbReference type="Gene3D" id="1.10.340.70">
    <property type="match status" value="1"/>
</dbReference>
<evidence type="ECO:0000313" key="5">
    <source>
        <dbReference type="EMBL" id="CAG9133174.1"/>
    </source>
</evidence>
<dbReference type="GO" id="GO:0003676">
    <property type="term" value="F:nucleic acid binding"/>
    <property type="evidence" value="ECO:0007669"/>
    <property type="project" value="InterPro"/>
</dbReference>
<protein>
    <submittedName>
        <fullName evidence="5">(diamondback moth) hypothetical protein</fullName>
    </submittedName>
</protein>
<accession>A0A8S4FZR5</accession>
<dbReference type="InterPro" id="IPR022048">
    <property type="entry name" value="Envelope_fusion-like"/>
</dbReference>
<dbReference type="Gene3D" id="3.30.420.10">
    <property type="entry name" value="Ribonuclease H-like superfamily/Ribonuclease H"/>
    <property type="match status" value="1"/>
</dbReference>
<feature type="region of interest" description="Disordered" evidence="1">
    <location>
        <begin position="538"/>
        <end position="557"/>
    </location>
</feature>
<dbReference type="InterPro" id="IPR043128">
    <property type="entry name" value="Rev_trsase/Diguanyl_cyclase"/>
</dbReference>
<gene>
    <name evidence="5" type="ORF">PLXY2_LOCUS11403</name>
</gene>
<dbReference type="PROSITE" id="PS50994">
    <property type="entry name" value="INTEGRASE"/>
    <property type="match status" value="1"/>
</dbReference>
<name>A0A8S4FZR5_PLUXY</name>
<dbReference type="InterPro" id="IPR012337">
    <property type="entry name" value="RNaseH-like_sf"/>
</dbReference>
<dbReference type="Pfam" id="PF17921">
    <property type="entry name" value="Integrase_H2C2"/>
    <property type="match status" value="1"/>
</dbReference>
<feature type="region of interest" description="Disordered" evidence="1">
    <location>
        <begin position="1841"/>
        <end position="1898"/>
    </location>
</feature>
<dbReference type="Pfam" id="PF18701">
    <property type="entry name" value="DUF5641"/>
    <property type="match status" value="1"/>
</dbReference>
<feature type="region of interest" description="Disordered" evidence="1">
    <location>
        <begin position="424"/>
        <end position="455"/>
    </location>
</feature>
<organism evidence="5 6">
    <name type="scientific">Plutella xylostella</name>
    <name type="common">Diamondback moth</name>
    <name type="synonym">Plutella maculipennis</name>
    <dbReference type="NCBI Taxonomy" id="51655"/>
    <lineage>
        <taxon>Eukaryota</taxon>
        <taxon>Metazoa</taxon>
        <taxon>Ecdysozoa</taxon>
        <taxon>Arthropoda</taxon>
        <taxon>Hexapoda</taxon>
        <taxon>Insecta</taxon>
        <taxon>Pterygota</taxon>
        <taxon>Neoptera</taxon>
        <taxon>Endopterygota</taxon>
        <taxon>Lepidoptera</taxon>
        <taxon>Glossata</taxon>
        <taxon>Ditrysia</taxon>
        <taxon>Yponomeutoidea</taxon>
        <taxon>Plutellidae</taxon>
        <taxon>Plutella</taxon>
    </lineage>
</organism>
<feature type="compositionally biased region" description="Polar residues" evidence="1">
    <location>
        <begin position="2521"/>
        <end position="2530"/>
    </location>
</feature>
<keyword evidence="2" id="KW-0472">Membrane</keyword>
<dbReference type="GO" id="GO:0015074">
    <property type="term" value="P:DNA integration"/>
    <property type="evidence" value="ECO:0007669"/>
    <property type="project" value="InterPro"/>
</dbReference>
<dbReference type="GO" id="GO:0042575">
    <property type="term" value="C:DNA polymerase complex"/>
    <property type="evidence" value="ECO:0007669"/>
    <property type="project" value="UniProtKB-ARBA"/>
</dbReference>
<feature type="region of interest" description="Disordered" evidence="1">
    <location>
        <begin position="2521"/>
        <end position="2541"/>
    </location>
</feature>
<feature type="compositionally biased region" description="Pro residues" evidence="1">
    <location>
        <begin position="124"/>
        <end position="135"/>
    </location>
</feature>
<feature type="compositionally biased region" description="Low complexity" evidence="1">
    <location>
        <begin position="541"/>
        <end position="553"/>
    </location>
</feature>
<dbReference type="GO" id="GO:0006508">
    <property type="term" value="P:proteolysis"/>
    <property type="evidence" value="ECO:0007669"/>
    <property type="project" value="InterPro"/>
</dbReference>
<dbReference type="SUPFAM" id="SSF56672">
    <property type="entry name" value="DNA/RNA polymerases"/>
    <property type="match status" value="1"/>
</dbReference>
<dbReference type="Gene3D" id="3.10.10.10">
    <property type="entry name" value="HIV Type 1 Reverse Transcriptase, subunit A, domain 1"/>
    <property type="match status" value="1"/>
</dbReference>
<feature type="domain" description="Integrase catalytic" evidence="4">
    <location>
        <begin position="1546"/>
        <end position="1739"/>
    </location>
</feature>
<dbReference type="PROSITE" id="PS50175">
    <property type="entry name" value="ASP_PROT_RETROV"/>
    <property type="match status" value="1"/>
</dbReference>
<reference evidence="5" key="1">
    <citation type="submission" date="2020-11" db="EMBL/GenBank/DDBJ databases">
        <authorList>
            <person name="Whiteford S."/>
        </authorList>
    </citation>
    <scope>NUCLEOTIDE SEQUENCE</scope>
</reference>
<dbReference type="Pfam" id="PF03564">
    <property type="entry name" value="DUF1759"/>
    <property type="match status" value="1"/>
</dbReference>
<keyword evidence="6" id="KW-1185">Reference proteome</keyword>
<dbReference type="InterPro" id="IPR040676">
    <property type="entry name" value="DUF5641"/>
</dbReference>
<dbReference type="InterPro" id="IPR008042">
    <property type="entry name" value="Retrotrans_Pao"/>
</dbReference>
<evidence type="ECO:0000256" key="1">
    <source>
        <dbReference type="SAM" id="MobiDB-lite"/>
    </source>
</evidence>
<keyword evidence="2" id="KW-1133">Transmembrane helix</keyword>
<dbReference type="InterPro" id="IPR001995">
    <property type="entry name" value="Peptidase_A2_cat"/>
</dbReference>
<dbReference type="Pfam" id="PF12259">
    <property type="entry name" value="Baculo_F"/>
    <property type="match status" value="1"/>
</dbReference>
<evidence type="ECO:0000256" key="2">
    <source>
        <dbReference type="SAM" id="Phobius"/>
    </source>
</evidence>
<comment type="caution">
    <text evidence="5">The sequence shown here is derived from an EMBL/GenBank/DDBJ whole genome shotgun (WGS) entry which is preliminary data.</text>
</comment>
<evidence type="ECO:0000259" key="3">
    <source>
        <dbReference type="PROSITE" id="PS50175"/>
    </source>
</evidence>
<dbReference type="GO" id="GO:0071897">
    <property type="term" value="P:DNA biosynthetic process"/>
    <property type="evidence" value="ECO:0007669"/>
    <property type="project" value="UniProtKB-ARBA"/>
</dbReference>
<dbReference type="InterPro" id="IPR001584">
    <property type="entry name" value="Integrase_cat-core"/>
</dbReference>
<feature type="compositionally biased region" description="Polar residues" evidence="1">
    <location>
        <begin position="1841"/>
        <end position="1870"/>
    </location>
</feature>
<feature type="transmembrane region" description="Helical" evidence="2">
    <location>
        <begin position="2458"/>
        <end position="2476"/>
    </location>
</feature>
<feature type="region of interest" description="Disordered" evidence="1">
    <location>
        <begin position="119"/>
        <end position="145"/>
    </location>
</feature>
<dbReference type="InterPro" id="IPR005312">
    <property type="entry name" value="DUF1759"/>
</dbReference>
<feature type="domain" description="Peptidase A2" evidence="3">
    <location>
        <begin position="586"/>
        <end position="623"/>
    </location>
</feature>
<evidence type="ECO:0000313" key="6">
    <source>
        <dbReference type="Proteomes" id="UP000653454"/>
    </source>
</evidence>
<dbReference type="InterPro" id="IPR043502">
    <property type="entry name" value="DNA/RNA_pol_sf"/>
</dbReference>
<sequence length="2541" mass="292192">MALTNEDVQELLIQQEKSFDHIKQICANFKKDSASRKNLEYLQKRLEALTVHWKEFQERDLELKQSDDKNLDYFINDVYEKTRQMYYDTKENMLRMYHELTDQKPEGKYSPRPGTLQEQLRVEAPPPRAATPRPAPGTSGTNDNNTEILLRQQDCNFAVLSRALTKIDLERINEKWELEDHLSILKSKWDAVEKLNLELNFILMGTDFSYEAKYSKWERAYDDMKRNINKKIWSQSHYQKTTPKLEIPEFNGNYNQWINFKDIYLETIHSNPLLNNAQKMQHLKSKLKGDAEKLVQHLNISADNYDSCWEMIVHRYDNRRLLFSSYLNTLLNQPTMQQANGYNIKKLHDTTMECLNGLNNIGVDTNSCESIITHILLQKLDPITYGEYIHELHDPRELPILEDFLKFLETKFIALDTIQNKQGLQKQATSSPNKPSTSFYNKNDQRNNYNSKPMNFNRTEKWPKSLHTAIRNCPLCKYEHVLMQCRKFQELSVTKRNAAVRDLQICKNCLYSHEGKPCTSNKVCKVCNKKHHTLLHDYDSHPSSSQNPSWNSSARASHHVKNDEQEVLLTTVQIQVKNSEGNYITLRALLDQGSQVTLITENAAQRLRLPRHKLSAAVSGVGSIIGNSKGQLKLNCKSIHSDYAFDTDALILTKLINNLPNSTLKTHNWDHLSNVKLADPDFYISGPIDLLLGANIYSEIILDGVLKHDTATAPVAQQTKLGWILCGNTKTFNCLVTLNELADLTRFWETEDIPNQMENTTSEDYCERHYVETTKRLETGKYVVKMPLKEDWRTKLGESKPSAIAQFKQLERKMARQDYFAQQYKNFMNEYKELGHMKPATTATKHAEKQVFLPHHGVIRESSTTTKLRVVFNASMKTSTNYSLNDLMEKGPNLQKDIMMLIIKWRSFKYVLTGDIEKMYRNILLTEEQQPLQQIIWRTSSQEHLQEMQLCSLSFGTKAAPYLAMRTLRQLAIDEGDNYPEAKKALLSDFYMDDVITGHDTAEGTIQLQKQLYELLGKGGFTLRKWASNDPSILQHLTEQQKSNETIFNFKQEEATKTLGIVWNQTEDVFSFNWNLPAKEENIYTKRKLLSYISKLYDPLGWISPTTVLAKLIFQKLWTLGMAWDDTLPTEVIQEWESIKLELINIKNLTIPRWLNCSNKTVELHGFCDASEKAYSCVIYSRAVTDADTGDDVITLLAAKTKVAPLKSKTSLPRLELCGARLLANLLQRVQEALSDHLLSIHCYTDSQVVLAWIKGNKSNWDRYITSRTTYIKSITNTENWRYVKSCENPADCATRGLTPNQLKNYTLWWKGPEWLLNWNPDNGNNSTNSKQFTTEEGEIKNCFATEPDRQKQTNEVVNNLLNKSSDLHHMTRVAAWVLRYKAIMRKQTPITQGAELTLIEIKEALNFIIKTVQQEQFEEEIKSLKTSGKISTRSKLFNLTPVFLDENGILRIKGRLQLSALPEETKHPAILPSEGRLTQLVIEQAHRQVLHGGARLTLAQTRQQFWIISGTRTVKKIVRRCVRCHRYKNAKNDQLMGNLPEARITPSRPFTHTGVDFTGHVDVKINKGRGVKTCKGYIAIFICLATKAVHIELVSDLSTETFIAALKRMCARRATPQHMYSDNGKNFVGAARVLQEEFAHYSTMRSTEFLNYIEQQQIQWHFNAPLWPSAGGIWEAAVKSCKRILKTVLGEQKLTFEQFSTLLCQVEACLNSRPLSPLTEDPEDLDYLTPGHFLTGSPTMSLPQQELTTRTLDIRNRWKLVELMTQHFWNRWSKECLSQLQLRSKWRSPKENIQKGELVLIKDNLPPGKWAMGRVTEVHPGRDGYTRVVTLKTQNGTLKRPITQLSPLPSQVTEIQTELPQKNPTSTTSPEKRPNNNYDDDKNDDSESSTRTRRRPRRHVKKTFFTIAATLLTLLCVCGSAASSKTTTLTPSIHITPLGDNRPVYYDDIGDIQLIHDEWKLLMYFNLSTYWNGVRETENYIQKLDGVCNSLDPRYCETTIQQLHHELELLKHYNNLLLVPQRHLSGRNKRGLVNGVGYVANSLFGILDQRFADKYQDDIQAVQTNENYLLELIKNQTSITELENQTLKKQESNIRRQFALINKFMNETDFRLARIESEIEIVMAANYFSSTSLTAYLLLTNLKNMQEMLFNALTDIYQGHIDVHLITPDNLITQLTLISGRLPKTLSLPLGNDERNIKNIYKLLYAKARVTGEYFFLEIHIPLTNDEDYSLYRVIPLPMRSFAIHNETTFQVQVSSNYIAVNVRKNTYVSINEDGMKHCIEHSANNYVCNLNLPIQTVENMNAPCEAKLLSHQTISPCTTSKTACTDDWIELHTLNTWLAICCDACTLRTVCDDDVSTHVINTSAILSLKQGCILQTKTLMIHSRNNYNSKARIEYDISYPKLDMTINGIVSTQRTPQLAIPEDDNIRIIQEKLDTLKNNERQLPAEITSHDIHQFALSYLLLAAGIMAAILWIARKRGWCKKRGKVNPTISTKECEGIEMKEMKEMRATSTNVEMTSTELPSAIQHSRTTTRKPFSFDI</sequence>
<evidence type="ECO:0000259" key="4">
    <source>
        <dbReference type="PROSITE" id="PS50994"/>
    </source>
</evidence>
<dbReference type="GO" id="GO:0004190">
    <property type="term" value="F:aspartic-type endopeptidase activity"/>
    <property type="evidence" value="ECO:0007669"/>
    <property type="project" value="InterPro"/>
</dbReference>
<dbReference type="PANTHER" id="PTHR47331">
    <property type="entry name" value="PHD-TYPE DOMAIN-CONTAINING PROTEIN"/>
    <property type="match status" value="1"/>
</dbReference>
<dbReference type="InterPro" id="IPR036397">
    <property type="entry name" value="RNaseH_sf"/>
</dbReference>
<dbReference type="Pfam" id="PF05380">
    <property type="entry name" value="Peptidase_A17"/>
    <property type="match status" value="1"/>
</dbReference>
<dbReference type="InterPro" id="IPR041588">
    <property type="entry name" value="Integrase_H2C2"/>
</dbReference>